<organism evidence="2 3">
    <name type="scientific">Desulfovibrio piger</name>
    <dbReference type="NCBI Taxonomy" id="901"/>
    <lineage>
        <taxon>Bacteria</taxon>
        <taxon>Pseudomonadati</taxon>
        <taxon>Thermodesulfobacteriota</taxon>
        <taxon>Desulfovibrionia</taxon>
        <taxon>Desulfovibrionales</taxon>
        <taxon>Desulfovibrionaceae</taxon>
        <taxon>Desulfovibrio</taxon>
    </lineage>
</organism>
<dbReference type="Proteomes" id="UP000186323">
    <property type="component" value="Chromosome I"/>
</dbReference>
<evidence type="ECO:0000313" key="3">
    <source>
        <dbReference type="Proteomes" id="UP000186323"/>
    </source>
</evidence>
<evidence type="ECO:0000313" key="2">
    <source>
        <dbReference type="EMBL" id="SFV73208.1"/>
    </source>
</evidence>
<dbReference type="EMBL" id="LT630450">
    <property type="protein sequence ID" value="SFV73208.1"/>
    <property type="molecule type" value="Genomic_DNA"/>
</dbReference>
<sequence>MKGPVRPVGRDVPVRVTQTGPSSGTAGGARGLPLRPPGMS</sequence>
<name>A0A1K1LET5_9BACT</name>
<protein>
    <submittedName>
        <fullName evidence="2">Uncharacterized protein</fullName>
    </submittedName>
</protein>
<feature type="region of interest" description="Disordered" evidence="1">
    <location>
        <begin position="1"/>
        <end position="40"/>
    </location>
</feature>
<dbReference type="KEGG" id="dpg:DESPIGER_1362"/>
<reference evidence="3" key="1">
    <citation type="submission" date="2016-10" db="EMBL/GenBank/DDBJ databases">
        <authorList>
            <person name="Wegmann U."/>
        </authorList>
    </citation>
    <scope>NUCLEOTIDE SEQUENCE [LARGE SCALE GENOMIC DNA]</scope>
</reference>
<keyword evidence="3" id="KW-1185">Reference proteome</keyword>
<dbReference type="AlphaFoldDB" id="A0A1K1LET5"/>
<gene>
    <name evidence="2" type="ORF">DESPIGER_1362</name>
</gene>
<evidence type="ECO:0000256" key="1">
    <source>
        <dbReference type="SAM" id="MobiDB-lite"/>
    </source>
</evidence>
<accession>A0A1K1LET5</accession>
<proteinExistence type="predicted"/>